<evidence type="ECO:0000256" key="1">
    <source>
        <dbReference type="PROSITE-ProRule" id="PRU00047"/>
    </source>
</evidence>
<comment type="caution">
    <text evidence="4">The sequence shown here is derived from an EMBL/GenBank/DDBJ whole genome shotgun (WGS) entry which is preliminary data.</text>
</comment>
<dbReference type="GO" id="GO:0003676">
    <property type="term" value="F:nucleic acid binding"/>
    <property type="evidence" value="ECO:0007669"/>
    <property type="project" value="InterPro"/>
</dbReference>
<evidence type="ECO:0000259" key="3">
    <source>
        <dbReference type="PROSITE" id="PS50158"/>
    </source>
</evidence>
<protein>
    <recommendedName>
        <fullName evidence="3">CCHC-type domain-containing protein</fullName>
    </recommendedName>
</protein>
<dbReference type="PANTHER" id="PTHR33170">
    <property type="entry name" value="DUF4283 DOMAIN-CONTAINING PROTEIN-RELATED"/>
    <property type="match status" value="1"/>
</dbReference>
<evidence type="ECO:0000313" key="5">
    <source>
        <dbReference type="Proteomes" id="UP001231189"/>
    </source>
</evidence>
<keyword evidence="1" id="KW-0863">Zinc-finger</keyword>
<dbReference type="InterPro" id="IPR001878">
    <property type="entry name" value="Znf_CCHC"/>
</dbReference>
<dbReference type="InterPro" id="IPR036875">
    <property type="entry name" value="Znf_CCHC_sf"/>
</dbReference>
<dbReference type="Proteomes" id="UP001231189">
    <property type="component" value="Unassembled WGS sequence"/>
</dbReference>
<dbReference type="EMBL" id="JAUUTY010000003">
    <property type="protein sequence ID" value="KAK1661842.1"/>
    <property type="molecule type" value="Genomic_DNA"/>
</dbReference>
<organism evidence="4 5">
    <name type="scientific">Lolium multiflorum</name>
    <name type="common">Italian ryegrass</name>
    <name type="synonym">Lolium perenne subsp. multiflorum</name>
    <dbReference type="NCBI Taxonomy" id="4521"/>
    <lineage>
        <taxon>Eukaryota</taxon>
        <taxon>Viridiplantae</taxon>
        <taxon>Streptophyta</taxon>
        <taxon>Embryophyta</taxon>
        <taxon>Tracheophyta</taxon>
        <taxon>Spermatophyta</taxon>
        <taxon>Magnoliopsida</taxon>
        <taxon>Liliopsida</taxon>
        <taxon>Poales</taxon>
        <taxon>Poaceae</taxon>
        <taxon>BOP clade</taxon>
        <taxon>Pooideae</taxon>
        <taxon>Poodae</taxon>
        <taxon>Poeae</taxon>
        <taxon>Poeae Chloroplast Group 2 (Poeae type)</taxon>
        <taxon>Loliodinae</taxon>
        <taxon>Loliinae</taxon>
        <taxon>Lolium</taxon>
    </lineage>
</organism>
<gene>
    <name evidence="4" type="ORF">QYE76_050001</name>
</gene>
<name>A0AAD8SP32_LOLMU</name>
<sequence length="879" mass="94692">MVARVVSTLGEAPSTRVAEASILVGVSPSVGLAMLAGAWGKEAAEEAKASTEVVVIKVLDIVDLAVILFKGNQVGQPEAGIFQVLEMRIGGGGGQRNYNNNYYINSRAGYGNNQQRWVSQNNVGRGGAFQSRYRGNNDGAAARGPIDADLLHQTVQAVVAAVTAAQKAPEANNTSGPNGVAGVLDPKVATVNPKSAVQQSNKDVEPQVVQGNAREIEGSGIAKKKKDDKEVCFRCKTPGHFIDDCTTPYCDICESIHHISSACHLLQAPKPTAILHGYANDALMFFEMPCGAFKAKVENPKLVKVSVEGEVMTIPEIIEHMKRIVPSEKFNWEVYHYKDNIYRVKLPSKQEVQRLKNFGFIKTLDVDMPFTRKNKLLRIKIGCLDRNLIPGDSDVFIRRGFYKLRFEVETGHVAQEVNMAEANDDKDGGGDSNNGLGNGDGHNDMEMDTRGAEEEGSANNNGQDENGAKNGVEGMQEQCEQVEEINIGALKVPLSPLDFGSGRSASGLPRDRMHVALEAVLSADSSYSRPAAAESVGQQRGAVPTTARPLAVQALQSAAVSPDACPLLANDEQRSEQALQIAADSCVAVSPLANEMRRVGLAGDRRGRGVADMVGSDAVAHQGARQLFSTILTQKIQATAVSDEDNIIGDRANHWAADEPMMRSAGNLLGRSSVHGNAGSLEPVVQQLDHAMGSSLGQKKGEIPTVEFQGTMRDASSMNIAGGSFIPSDNSSNNDIYTTSISLVDNDYVSHCPSREEVIAFGGIPKPTIGVRSSTRLGRQPNADMPQMEKAMKKAQLWDESFSSGKSVKGLKMVEEERILTILEKNSEMETMEDGQETLVLSKVSTLCEDLIDDDDIPLDLDDHLEHLKPVVKEVLVIL</sequence>
<dbReference type="SUPFAM" id="SSF57756">
    <property type="entry name" value="Retrovirus zinc finger-like domains"/>
    <property type="match status" value="1"/>
</dbReference>
<dbReference type="AlphaFoldDB" id="A0AAD8SP32"/>
<evidence type="ECO:0000313" key="4">
    <source>
        <dbReference type="EMBL" id="KAK1661842.1"/>
    </source>
</evidence>
<feature type="domain" description="CCHC-type" evidence="3">
    <location>
        <begin position="232"/>
        <end position="245"/>
    </location>
</feature>
<feature type="region of interest" description="Disordered" evidence="2">
    <location>
        <begin position="421"/>
        <end position="470"/>
    </location>
</feature>
<dbReference type="Gene3D" id="4.10.60.10">
    <property type="entry name" value="Zinc finger, CCHC-type"/>
    <property type="match status" value="1"/>
</dbReference>
<feature type="compositionally biased region" description="Basic and acidic residues" evidence="2">
    <location>
        <begin position="441"/>
        <end position="453"/>
    </location>
</feature>
<dbReference type="PROSITE" id="PS50158">
    <property type="entry name" value="ZF_CCHC"/>
    <property type="match status" value="1"/>
</dbReference>
<evidence type="ECO:0000256" key="2">
    <source>
        <dbReference type="SAM" id="MobiDB-lite"/>
    </source>
</evidence>
<keyword evidence="1" id="KW-0862">Zinc</keyword>
<proteinExistence type="predicted"/>
<dbReference type="SMART" id="SM00343">
    <property type="entry name" value="ZnF_C2HC"/>
    <property type="match status" value="2"/>
</dbReference>
<keyword evidence="1" id="KW-0479">Metal-binding</keyword>
<feature type="compositionally biased region" description="Gly residues" evidence="2">
    <location>
        <begin position="430"/>
        <end position="440"/>
    </location>
</feature>
<reference evidence="4" key="1">
    <citation type="submission" date="2023-07" db="EMBL/GenBank/DDBJ databases">
        <title>A chromosome-level genome assembly of Lolium multiflorum.</title>
        <authorList>
            <person name="Chen Y."/>
            <person name="Copetti D."/>
            <person name="Kolliker R."/>
            <person name="Studer B."/>
        </authorList>
    </citation>
    <scope>NUCLEOTIDE SEQUENCE</scope>
    <source>
        <strain evidence="4">02402/16</strain>
        <tissue evidence="4">Leaf</tissue>
    </source>
</reference>
<keyword evidence="5" id="KW-1185">Reference proteome</keyword>
<dbReference type="GO" id="GO:0008270">
    <property type="term" value="F:zinc ion binding"/>
    <property type="evidence" value="ECO:0007669"/>
    <property type="project" value="UniProtKB-KW"/>
</dbReference>
<accession>A0AAD8SP32</accession>